<dbReference type="Pfam" id="PF00153">
    <property type="entry name" value="Mito_carr"/>
    <property type="match status" value="3"/>
</dbReference>
<name>H0EWP5_GLAL7</name>
<dbReference type="SUPFAM" id="SSF82199">
    <property type="entry name" value="SET domain"/>
    <property type="match status" value="1"/>
</dbReference>
<dbReference type="InterPro" id="IPR001214">
    <property type="entry name" value="SET_dom"/>
</dbReference>
<keyword evidence="14 16" id="KW-0472">Membrane</keyword>
<dbReference type="InterPro" id="IPR049562">
    <property type="entry name" value="SLC25A33/36-like"/>
</dbReference>
<feature type="repeat" description="Solcar" evidence="16">
    <location>
        <begin position="663"/>
        <end position="770"/>
    </location>
</feature>
<evidence type="ECO:0000259" key="20">
    <source>
        <dbReference type="PROSITE" id="PS51215"/>
    </source>
</evidence>
<dbReference type="FunFam" id="2.170.270.10:FF:000037">
    <property type="entry name" value="Histone-lysine N-methyltransferase"/>
    <property type="match status" value="1"/>
</dbReference>
<feature type="compositionally biased region" description="Polar residues" evidence="17">
    <location>
        <begin position="24"/>
        <end position="35"/>
    </location>
</feature>
<dbReference type="InParanoid" id="H0EWP5"/>
<evidence type="ECO:0000313" key="21">
    <source>
        <dbReference type="EMBL" id="EHK97075.1"/>
    </source>
</evidence>
<feature type="region of interest" description="Disordered" evidence="17">
    <location>
        <begin position="563"/>
        <end position="591"/>
    </location>
</feature>
<accession>H0EWP5</accession>
<dbReference type="EMBL" id="AGUE01000211">
    <property type="protein sequence ID" value="EHK97075.1"/>
    <property type="molecule type" value="Genomic_DNA"/>
</dbReference>
<dbReference type="GO" id="GO:0042054">
    <property type="term" value="F:histone methyltransferase activity"/>
    <property type="evidence" value="ECO:0007669"/>
    <property type="project" value="InterPro"/>
</dbReference>
<evidence type="ECO:0000256" key="14">
    <source>
        <dbReference type="ARBA" id="ARBA00023136"/>
    </source>
</evidence>
<dbReference type="PROSITE" id="PS51215">
    <property type="entry name" value="AWS"/>
    <property type="match status" value="1"/>
</dbReference>
<keyword evidence="6" id="KW-0489">Methyltransferase</keyword>
<keyword evidence="13" id="KW-0496">Mitochondrion</keyword>
<feature type="compositionally biased region" description="Low complexity" evidence="17">
    <location>
        <begin position="70"/>
        <end position="83"/>
    </location>
</feature>
<feature type="repeat" description="Solcar" evidence="16">
    <location>
        <begin position="780"/>
        <end position="874"/>
    </location>
</feature>
<keyword evidence="12" id="KW-1133">Transmembrane helix</keyword>
<dbReference type="GO" id="GO:0005743">
    <property type="term" value="C:mitochondrial inner membrane"/>
    <property type="evidence" value="ECO:0007669"/>
    <property type="project" value="UniProtKB-SubCell"/>
</dbReference>
<evidence type="ECO:0000256" key="13">
    <source>
        <dbReference type="ARBA" id="ARBA00023128"/>
    </source>
</evidence>
<comment type="subcellular location">
    <subcellularLocation>
        <location evidence="2">Chromosome</location>
    </subcellularLocation>
    <subcellularLocation>
        <location evidence="3">Mitochondrion inner membrane</location>
        <topology evidence="3">Multi-pass membrane protein</topology>
    </subcellularLocation>
    <subcellularLocation>
        <location evidence="1">Nucleus</location>
    </subcellularLocation>
</comment>
<dbReference type="PROSITE" id="PS50920">
    <property type="entry name" value="SOLCAR"/>
    <property type="match status" value="3"/>
</dbReference>
<evidence type="ECO:0000256" key="3">
    <source>
        <dbReference type="ARBA" id="ARBA00004448"/>
    </source>
</evidence>
<feature type="compositionally biased region" description="Basic residues" evidence="17">
    <location>
        <begin position="644"/>
        <end position="656"/>
    </location>
</feature>
<evidence type="ECO:0000259" key="19">
    <source>
        <dbReference type="PROSITE" id="PS50868"/>
    </source>
</evidence>
<dbReference type="Gene3D" id="1.50.40.10">
    <property type="entry name" value="Mitochondrial carrier domain"/>
    <property type="match status" value="1"/>
</dbReference>
<dbReference type="GO" id="GO:0015218">
    <property type="term" value="F:pyrimidine nucleotide transmembrane transporter activity"/>
    <property type="evidence" value="ECO:0007669"/>
    <property type="project" value="InterPro"/>
</dbReference>
<dbReference type="OrthoDB" id="422362at2759"/>
<dbReference type="PROSITE" id="PS50868">
    <property type="entry name" value="POST_SET"/>
    <property type="match status" value="1"/>
</dbReference>
<dbReference type="SMART" id="SM00508">
    <property type="entry name" value="PostSET"/>
    <property type="match status" value="1"/>
</dbReference>
<evidence type="ECO:0000313" key="22">
    <source>
        <dbReference type="Proteomes" id="UP000005446"/>
    </source>
</evidence>
<dbReference type="Proteomes" id="UP000005446">
    <property type="component" value="Unassembled WGS sequence"/>
</dbReference>
<dbReference type="InterPro" id="IPR006560">
    <property type="entry name" value="AWS_dom"/>
</dbReference>
<dbReference type="PANTHER" id="PTHR45829:SF4">
    <property type="entry name" value="MITOCHONDRIAL CARRIER PROTEIN RIM2"/>
    <property type="match status" value="1"/>
</dbReference>
<proteinExistence type="predicted"/>
<evidence type="ECO:0000256" key="5">
    <source>
        <dbReference type="ARBA" id="ARBA00022454"/>
    </source>
</evidence>
<evidence type="ECO:0000259" key="18">
    <source>
        <dbReference type="PROSITE" id="PS50280"/>
    </source>
</evidence>
<dbReference type="PROSITE" id="PS50280">
    <property type="entry name" value="SET"/>
    <property type="match status" value="1"/>
</dbReference>
<evidence type="ECO:0000256" key="15">
    <source>
        <dbReference type="ARBA" id="ARBA00023242"/>
    </source>
</evidence>
<feature type="repeat" description="Solcar" evidence="16">
    <location>
        <begin position="896"/>
        <end position="985"/>
    </location>
</feature>
<feature type="domain" description="Post-SET" evidence="19">
    <location>
        <begin position="509"/>
        <end position="525"/>
    </location>
</feature>
<keyword evidence="9 16" id="KW-0812">Transmembrane</keyword>
<evidence type="ECO:0000256" key="16">
    <source>
        <dbReference type="PROSITE-ProRule" id="PRU00282"/>
    </source>
</evidence>
<evidence type="ECO:0000256" key="4">
    <source>
        <dbReference type="ARBA" id="ARBA00022448"/>
    </source>
</evidence>
<keyword evidence="5" id="KW-0158">Chromosome</keyword>
<dbReference type="AlphaFoldDB" id="H0EWP5"/>
<feature type="region of interest" description="Disordered" evidence="17">
    <location>
        <begin position="643"/>
        <end position="670"/>
    </location>
</feature>
<dbReference type="Pfam" id="PF00856">
    <property type="entry name" value="SET"/>
    <property type="match status" value="1"/>
</dbReference>
<evidence type="ECO:0000256" key="9">
    <source>
        <dbReference type="ARBA" id="ARBA00022692"/>
    </source>
</evidence>
<dbReference type="Gene3D" id="2.170.270.10">
    <property type="entry name" value="SET domain"/>
    <property type="match status" value="1"/>
</dbReference>
<evidence type="ECO:0000256" key="2">
    <source>
        <dbReference type="ARBA" id="ARBA00004286"/>
    </source>
</evidence>
<dbReference type="GO" id="GO:0032259">
    <property type="term" value="P:methylation"/>
    <property type="evidence" value="ECO:0007669"/>
    <property type="project" value="UniProtKB-KW"/>
</dbReference>
<feature type="compositionally biased region" description="Low complexity" evidence="17">
    <location>
        <begin position="42"/>
        <end position="56"/>
    </location>
</feature>
<protein>
    <submittedName>
        <fullName evidence="21">Putative Uncharacterized mitochondrial carrier</fullName>
    </submittedName>
</protein>
<dbReference type="InterPro" id="IPR018108">
    <property type="entry name" value="MCP_transmembrane"/>
</dbReference>
<dbReference type="InterPro" id="IPR003616">
    <property type="entry name" value="Post-SET_dom"/>
</dbReference>
<evidence type="ECO:0000256" key="10">
    <source>
        <dbReference type="ARBA" id="ARBA00022737"/>
    </source>
</evidence>
<sequence>MLSTLMDKIGAHPKASSRPEATRASPTISTASHITADNDAASDPQSLSSSSTPPTSIGDGASISSTILKTEAISSAPATPAAEPRARSRRERTSVTTYNVKVLTGTAVHAPKKYCKNPDGTPVVYKKKERRKTISNDMLVGASGPANASTDSLDENNDRLIQDGIDALDLQWSVKKLSRSKKDVASGATKIKRELRKLQDTPEFAKIETEPIIHEVWSNGKLVVEERPRKKKKTEEPPQVEEPKPEQKKVNVKKEKIWHSKGIYAGQSGYLDIFKNMPKGTAHKEDYGAAEMKATRRSILPLPQGAGQHRFAGDAALSWRKVKKDLQDISKCVCDVEDGCDERCQNRTMLYECDDNNCNVGKAACGNRAFDELQERRKAGGKYRVGVEVLKTADRGYGVRSNRCFEANQIIVEYTGEIITEEECDRRMNHEYKNNECYYLMSFDQNMILDGTKGSIARFVNHSCKPNCRMVKWVVAGKPRMALFAGDNPIMTGDELTYDYNFDPFSAKNVQTCRCGSDNCRGVLGPKPKDQKPVKEAIKDAVKATKKYGKRKFKEVFGVGDTDDSDLAPSPKKRKIKVPTGLKRSQSSASMKMVAKDAVKSVRKSVSSQYLNARKVVTVKRETVTTTKTKTKETVKVNSMKTYGSRRSKVPSRRSSMKTMTTPGTPEKMLGGMTAATLTAPLDVLKTRLQSDFYQKQLAQSRLAKGISPHAHLNALQSGLLHFRETFQILGSVHRVEGWRALFKGLGPNLVGVVPARSINFFVVGNGKRILADYGNGGKENAWVVLCAAATAGVVTSTVTNPIWMIKTRLQLDKNVVEETGGAVKRTYKNSWDCIKQTVGKEGIRGLYKGMSASYLGVTESALQWVLYEEMKKALQKREERIVFTGKERSVWDNFISWTGSLTAAGGAKLVAALATYPHEVARTRLRQAPLENGHPKYTGLVQCFKLVFKEEGMVALYGGLTPHLLRTVPSAAIMFGIYEGVLKLLHAER</sequence>
<feature type="domain" description="SET" evidence="18">
    <location>
        <begin position="385"/>
        <end position="501"/>
    </location>
</feature>
<keyword evidence="10" id="KW-0677">Repeat</keyword>
<evidence type="ECO:0000256" key="11">
    <source>
        <dbReference type="ARBA" id="ARBA00022792"/>
    </source>
</evidence>
<dbReference type="InterPro" id="IPR023395">
    <property type="entry name" value="MCP_dom_sf"/>
</dbReference>
<comment type="caution">
    <text evidence="21">The sequence shown here is derived from an EMBL/GenBank/DDBJ whole genome shotgun (WGS) entry which is preliminary data.</text>
</comment>
<feature type="region of interest" description="Disordered" evidence="17">
    <location>
        <begin position="1"/>
        <end position="96"/>
    </location>
</feature>
<evidence type="ECO:0000256" key="1">
    <source>
        <dbReference type="ARBA" id="ARBA00004123"/>
    </source>
</evidence>
<reference evidence="21 22" key="1">
    <citation type="journal article" date="2012" name="Eukaryot. Cell">
        <title>Genome sequence of the fungus Glarea lozoyensis: the first genome sequence of a species from the Helotiaceae family.</title>
        <authorList>
            <person name="Youssar L."/>
            <person name="Gruening B.A."/>
            <person name="Erxleben A."/>
            <person name="Guenther S."/>
            <person name="Huettel W."/>
        </authorList>
    </citation>
    <scope>NUCLEOTIDE SEQUENCE [LARGE SCALE GENOMIC DNA]</scope>
    <source>
        <strain evidence="22">ATCC 74030 / MF5533</strain>
    </source>
</reference>
<keyword evidence="7" id="KW-0808">Transferase</keyword>
<evidence type="ECO:0000256" key="7">
    <source>
        <dbReference type="ARBA" id="ARBA00022679"/>
    </source>
</evidence>
<dbReference type="SUPFAM" id="SSF103506">
    <property type="entry name" value="Mitochondrial carrier"/>
    <property type="match status" value="1"/>
</dbReference>
<keyword evidence="11" id="KW-0999">Mitochondrion inner membrane</keyword>
<dbReference type="InterPro" id="IPR046341">
    <property type="entry name" value="SET_dom_sf"/>
</dbReference>
<feature type="region of interest" description="Disordered" evidence="17">
    <location>
        <begin position="226"/>
        <end position="252"/>
    </location>
</feature>
<dbReference type="SMART" id="SM00317">
    <property type="entry name" value="SET"/>
    <property type="match status" value="1"/>
</dbReference>
<gene>
    <name evidence="21" type="ORF">M7I_7217</name>
</gene>
<evidence type="ECO:0000256" key="8">
    <source>
        <dbReference type="ARBA" id="ARBA00022691"/>
    </source>
</evidence>
<dbReference type="HOGENOM" id="CLU_301688_0_0_1"/>
<organism evidence="21 22">
    <name type="scientific">Glarea lozoyensis (strain ATCC 74030 / MF5533)</name>
    <dbReference type="NCBI Taxonomy" id="1104152"/>
    <lineage>
        <taxon>Eukaryota</taxon>
        <taxon>Fungi</taxon>
        <taxon>Dikarya</taxon>
        <taxon>Ascomycota</taxon>
        <taxon>Pezizomycotina</taxon>
        <taxon>Leotiomycetes</taxon>
        <taxon>Helotiales</taxon>
        <taxon>Helotiaceae</taxon>
        <taxon>Glarea</taxon>
    </lineage>
</organism>
<dbReference type="GO" id="GO:0005634">
    <property type="term" value="C:nucleus"/>
    <property type="evidence" value="ECO:0007669"/>
    <property type="project" value="UniProtKB-SubCell"/>
</dbReference>
<evidence type="ECO:0000256" key="12">
    <source>
        <dbReference type="ARBA" id="ARBA00022989"/>
    </source>
</evidence>
<evidence type="ECO:0000256" key="17">
    <source>
        <dbReference type="SAM" id="MobiDB-lite"/>
    </source>
</evidence>
<keyword evidence="15" id="KW-0539">Nucleus</keyword>
<dbReference type="GO" id="GO:1990519">
    <property type="term" value="P:pyrimidine nucleotide import into mitochondrion"/>
    <property type="evidence" value="ECO:0007669"/>
    <property type="project" value="TreeGrafter"/>
</dbReference>
<feature type="domain" description="AWS" evidence="20">
    <location>
        <begin position="327"/>
        <end position="374"/>
    </location>
</feature>
<keyword evidence="22" id="KW-1185">Reference proteome</keyword>
<evidence type="ECO:0000256" key="6">
    <source>
        <dbReference type="ARBA" id="ARBA00022603"/>
    </source>
</evidence>
<keyword evidence="8" id="KW-0949">S-adenosyl-L-methionine</keyword>
<dbReference type="GO" id="GO:0005694">
    <property type="term" value="C:chromosome"/>
    <property type="evidence" value="ECO:0007669"/>
    <property type="project" value="UniProtKB-SubCell"/>
</dbReference>
<dbReference type="PANTHER" id="PTHR45829">
    <property type="entry name" value="MITOCHONDRIAL CARRIER PROTEIN RIM2"/>
    <property type="match status" value="1"/>
</dbReference>
<keyword evidence="4" id="KW-0813">Transport</keyword>